<name>A0A3S5BSJ8_9PLAT</name>
<reference evidence="1" key="1">
    <citation type="submission" date="2018-11" db="EMBL/GenBank/DDBJ databases">
        <authorList>
            <consortium name="Pathogen Informatics"/>
        </authorList>
    </citation>
    <scope>NUCLEOTIDE SEQUENCE</scope>
</reference>
<dbReference type="Proteomes" id="UP000784294">
    <property type="component" value="Unassembled WGS sequence"/>
</dbReference>
<evidence type="ECO:0000313" key="1">
    <source>
        <dbReference type="EMBL" id="VEL16401.1"/>
    </source>
</evidence>
<protein>
    <recommendedName>
        <fullName evidence="3">Mon2/Sec7/BIG1-like HUS domain-containing protein</fullName>
    </recommendedName>
</protein>
<accession>A0A3S5BSJ8</accession>
<evidence type="ECO:0008006" key="3">
    <source>
        <dbReference type="Google" id="ProtNLM"/>
    </source>
</evidence>
<evidence type="ECO:0000313" key="2">
    <source>
        <dbReference type="Proteomes" id="UP000784294"/>
    </source>
</evidence>
<dbReference type="EMBL" id="CAAALY010028311">
    <property type="protein sequence ID" value="VEL16401.1"/>
    <property type="molecule type" value="Genomic_DNA"/>
</dbReference>
<proteinExistence type="predicted"/>
<comment type="caution">
    <text evidence="1">The sequence shown here is derived from an EMBL/GenBank/DDBJ whole genome shotgun (WGS) entry which is preliminary data.</text>
</comment>
<sequence>MAVGAQEVCSLPLSAEIYSDIYDVALPKVKEASQSPDTSCLESSSKDIVQSNVKGLTGYELECASDATIISNSTTEKFSSSTLTSQQGITPSLESPQREIEITGLGSSSASSPSLIGLADDPSLAQSPCTLASGCPQAHSHRPFIVRPGDEDLRIFCLELLFQVLLYNRDRMSRLWPAVRGHLADLVNGIAAVLQPPPPYHKLPLGSSSPRPIITSSGRLECTSEIGPIPNVPAGGSGSGNVYESGQDRLVLSAAAISNSLLLVERVFVGLLRLAMRLLRRQEMTTQVGRYVD</sequence>
<gene>
    <name evidence="1" type="ORF">PXEA_LOCUS9841</name>
</gene>
<organism evidence="1 2">
    <name type="scientific">Protopolystoma xenopodis</name>
    <dbReference type="NCBI Taxonomy" id="117903"/>
    <lineage>
        <taxon>Eukaryota</taxon>
        <taxon>Metazoa</taxon>
        <taxon>Spiralia</taxon>
        <taxon>Lophotrochozoa</taxon>
        <taxon>Platyhelminthes</taxon>
        <taxon>Monogenea</taxon>
        <taxon>Polyopisthocotylea</taxon>
        <taxon>Polystomatidea</taxon>
        <taxon>Polystomatidae</taxon>
        <taxon>Protopolystoma</taxon>
    </lineage>
</organism>
<dbReference type="AlphaFoldDB" id="A0A3S5BSJ8"/>
<keyword evidence="2" id="KW-1185">Reference proteome</keyword>